<dbReference type="EMBL" id="MFHT01000004">
    <property type="protein sequence ID" value="OGF78110.1"/>
    <property type="molecule type" value="Genomic_DNA"/>
</dbReference>
<dbReference type="Proteomes" id="UP000177723">
    <property type="component" value="Unassembled WGS sequence"/>
</dbReference>
<evidence type="ECO:0000313" key="1">
    <source>
        <dbReference type="EMBL" id="OGF78110.1"/>
    </source>
</evidence>
<dbReference type="AlphaFoldDB" id="A0A1F5WR61"/>
<evidence type="ECO:0000313" key="2">
    <source>
        <dbReference type="Proteomes" id="UP000177723"/>
    </source>
</evidence>
<name>A0A1F5WR61_9BACT</name>
<comment type="caution">
    <text evidence="1">The sequence shown here is derived from an EMBL/GenBank/DDBJ whole genome shotgun (WGS) entry which is preliminary data.</text>
</comment>
<accession>A0A1F5WR61</accession>
<gene>
    <name evidence="1" type="ORF">A3F23_02830</name>
</gene>
<protein>
    <submittedName>
        <fullName evidence="1">Uncharacterized protein</fullName>
    </submittedName>
</protein>
<proteinExistence type="predicted"/>
<organism evidence="1 2">
    <name type="scientific">Candidatus Giovannonibacteria bacterium RIFCSPHIGHO2_12_FULL_43_15</name>
    <dbReference type="NCBI Taxonomy" id="1798341"/>
    <lineage>
        <taxon>Bacteria</taxon>
        <taxon>Candidatus Giovannoniibacteriota</taxon>
    </lineage>
</organism>
<reference evidence="1 2" key="1">
    <citation type="journal article" date="2016" name="Nat. Commun.">
        <title>Thousands of microbial genomes shed light on interconnected biogeochemical processes in an aquifer system.</title>
        <authorList>
            <person name="Anantharaman K."/>
            <person name="Brown C.T."/>
            <person name="Hug L.A."/>
            <person name="Sharon I."/>
            <person name="Castelle C.J."/>
            <person name="Probst A.J."/>
            <person name="Thomas B.C."/>
            <person name="Singh A."/>
            <person name="Wilkins M.J."/>
            <person name="Karaoz U."/>
            <person name="Brodie E.L."/>
            <person name="Williams K.H."/>
            <person name="Hubbard S.S."/>
            <person name="Banfield J.F."/>
        </authorList>
    </citation>
    <scope>NUCLEOTIDE SEQUENCE [LARGE SCALE GENOMIC DNA]</scope>
</reference>
<sequence length="82" mass="9315">MKRITNEGKPVVVVPVVLEPIEIRIALRAIEPDFSDMSVAFERNVPSTTYATVLRVLSGLYLIRDRKSLSARHRVSSFLKNF</sequence>